<dbReference type="Pfam" id="PF13481">
    <property type="entry name" value="AAA_25"/>
    <property type="match status" value="1"/>
</dbReference>
<gene>
    <name evidence="2" type="ORF">QOZ88_19280</name>
</gene>
<dbReference type="SUPFAM" id="SSF52540">
    <property type="entry name" value="P-loop containing nucleoside triphosphate hydrolases"/>
    <property type="match status" value="1"/>
</dbReference>
<evidence type="ECO:0000256" key="1">
    <source>
        <dbReference type="SAM" id="MobiDB-lite"/>
    </source>
</evidence>
<protein>
    <submittedName>
        <fullName evidence="2">AAA family ATPase</fullName>
    </submittedName>
</protein>
<accession>A0ABT9IGV1</accession>
<proteinExistence type="predicted"/>
<dbReference type="InterPro" id="IPR027417">
    <property type="entry name" value="P-loop_NTPase"/>
</dbReference>
<feature type="compositionally biased region" description="Polar residues" evidence="1">
    <location>
        <begin position="368"/>
        <end position="378"/>
    </location>
</feature>
<feature type="region of interest" description="Disordered" evidence="1">
    <location>
        <begin position="353"/>
        <end position="378"/>
    </location>
</feature>
<dbReference type="Proteomes" id="UP001233673">
    <property type="component" value="Unassembled WGS sequence"/>
</dbReference>
<dbReference type="RefSeq" id="WP_306001328.1">
    <property type="nucleotide sequence ID" value="NZ_JASNFN010000031.1"/>
</dbReference>
<feature type="region of interest" description="Disordered" evidence="1">
    <location>
        <begin position="1"/>
        <end position="29"/>
    </location>
</feature>
<reference evidence="3" key="1">
    <citation type="submission" date="2023-05" db="EMBL/GenBank/DDBJ databases">
        <title>Draft genome of Pseudofrankia sp. BMG5.37.</title>
        <authorList>
            <person name="Gtari M."/>
            <person name="Ghodhbane F."/>
            <person name="Sbissi I."/>
        </authorList>
    </citation>
    <scope>NUCLEOTIDE SEQUENCE [LARGE SCALE GENOMIC DNA]</scope>
    <source>
        <strain evidence="3">BMG 814</strain>
    </source>
</reference>
<dbReference type="EMBL" id="JASNFN010000031">
    <property type="protein sequence ID" value="MDP5184781.1"/>
    <property type="molecule type" value="Genomic_DNA"/>
</dbReference>
<dbReference type="Gene3D" id="3.40.50.300">
    <property type="entry name" value="P-loop containing nucleotide triphosphate hydrolases"/>
    <property type="match status" value="1"/>
</dbReference>
<evidence type="ECO:0000313" key="3">
    <source>
        <dbReference type="Proteomes" id="UP001233673"/>
    </source>
</evidence>
<keyword evidence="3" id="KW-1185">Reference proteome</keyword>
<name>A0ABT9IGV1_9ACTN</name>
<organism evidence="2 3">
    <name type="scientific">Blastococcus carthaginiensis</name>
    <dbReference type="NCBI Taxonomy" id="3050034"/>
    <lineage>
        <taxon>Bacteria</taxon>
        <taxon>Bacillati</taxon>
        <taxon>Actinomycetota</taxon>
        <taxon>Actinomycetes</taxon>
        <taxon>Geodermatophilales</taxon>
        <taxon>Geodermatophilaceae</taxon>
        <taxon>Blastococcus</taxon>
    </lineage>
</organism>
<comment type="caution">
    <text evidence="2">The sequence shown here is derived from an EMBL/GenBank/DDBJ whole genome shotgun (WGS) entry which is preliminary data.</text>
</comment>
<evidence type="ECO:0000313" key="2">
    <source>
        <dbReference type="EMBL" id="MDP5184781.1"/>
    </source>
</evidence>
<sequence>MTAALGLVDPYAGVPAPEHPPGEGPPTGRRKVTLTAASGVQLRAVRWLWDGRLPLGSLALIGGREGIGKSTAAYTLAADITRGELDGHHKGTPRAVVVCATEDSWGHTIAPRLLAAGADLEQVYRVDVTTSEGVDGGLSLPADITGLEREMNRVGAAMLLLDPLMSRLDSALDTHKDSEVRQALEPLTALADRTGATVLGLIHVNKGRTSDPLTSLMGSRAFAAVARSVLYVVADQDDPGLRLLGLAKNNLGRGDLPTLRFRIESHHVTDTDEGPIWTGRLAWAGEDPRSLTAVLEDSHDTSDNRTATTDAGDWLLGYLADNGGTAPSADIKTDGARNGHSYDALKRARTRHGIESTNSGFPRRTYWSLPNTQTGDDA</sequence>